<dbReference type="GO" id="GO:0008962">
    <property type="term" value="F:phosphatidylglycerophosphatase activity"/>
    <property type="evidence" value="ECO:0007669"/>
    <property type="project" value="InterPro"/>
</dbReference>
<comment type="caution">
    <text evidence="2">The sequence shown here is derived from an EMBL/GenBank/DDBJ whole genome shotgun (WGS) entry which is preliminary data.</text>
</comment>
<dbReference type="InterPro" id="IPR026038">
    <property type="entry name" value="Put_PGPase"/>
</dbReference>
<organism evidence="2 3">
    <name type="scientific">Paludifilum halophilum</name>
    <dbReference type="NCBI Taxonomy" id="1642702"/>
    <lineage>
        <taxon>Bacteria</taxon>
        <taxon>Bacillati</taxon>
        <taxon>Bacillota</taxon>
        <taxon>Bacilli</taxon>
        <taxon>Bacillales</taxon>
        <taxon>Thermoactinomycetaceae</taxon>
        <taxon>Paludifilum</taxon>
    </lineage>
</organism>
<dbReference type="GO" id="GO:0006629">
    <property type="term" value="P:lipid metabolic process"/>
    <property type="evidence" value="ECO:0007669"/>
    <property type="project" value="InterPro"/>
</dbReference>
<dbReference type="AlphaFoldDB" id="A0A235B7X8"/>
<gene>
    <name evidence="2" type="ORF">CHM34_06185</name>
</gene>
<protein>
    <submittedName>
        <fullName evidence="2">Phosphatidylglycerophosphatase A</fullName>
    </submittedName>
</protein>
<sequence length="172" mass="19494">MFYRHVLHLLKKRGVTLESMADLVYDLQRPYHDRLTQKDCLESVDQVLKKREVQHAVITGVALDDLAEKGKLPIPLQQIMEVDEPLYGVDEILALSITNVYGTIGLTSFGYLDKTKQGVIQHLNNHNGRIHVFLDDLVAGIAAAASARIAHDHPDMERYRADLERHEKGTME</sequence>
<evidence type="ECO:0000259" key="1">
    <source>
        <dbReference type="Pfam" id="PF04608"/>
    </source>
</evidence>
<dbReference type="RefSeq" id="WP_094263723.1">
    <property type="nucleotide sequence ID" value="NZ_NOWF01000003.1"/>
</dbReference>
<dbReference type="PIRSF" id="PIRSF019587">
    <property type="entry name" value="PGPase"/>
    <property type="match status" value="1"/>
</dbReference>
<dbReference type="SUPFAM" id="SSF101307">
    <property type="entry name" value="YutG-like"/>
    <property type="match status" value="1"/>
</dbReference>
<dbReference type="CDD" id="cd06971">
    <property type="entry name" value="PgpA"/>
    <property type="match status" value="1"/>
</dbReference>
<reference evidence="2 3" key="1">
    <citation type="submission" date="2017-07" db="EMBL/GenBank/DDBJ databases">
        <title>The genome sequence of Paludifilum halophilum highlights mechanisms for microbial adaptation to high salt environemnts.</title>
        <authorList>
            <person name="Belbahri L."/>
        </authorList>
    </citation>
    <scope>NUCLEOTIDE SEQUENCE [LARGE SCALE GENOMIC DNA]</scope>
    <source>
        <strain evidence="2 3">DSM 102817</strain>
    </source>
</reference>
<keyword evidence="3" id="KW-1185">Reference proteome</keyword>
<accession>A0A235B7X8</accession>
<dbReference type="InterPro" id="IPR007686">
    <property type="entry name" value="YutG/PgpA"/>
</dbReference>
<proteinExistence type="predicted"/>
<dbReference type="Gene3D" id="1.10.3760.10">
    <property type="entry name" value="PgpA-like"/>
    <property type="match status" value="1"/>
</dbReference>
<dbReference type="Proteomes" id="UP000215459">
    <property type="component" value="Unassembled WGS sequence"/>
</dbReference>
<dbReference type="OrthoDB" id="9793244at2"/>
<feature type="domain" description="YutG/PgpA" evidence="1">
    <location>
        <begin position="28"/>
        <end position="150"/>
    </location>
</feature>
<evidence type="ECO:0000313" key="2">
    <source>
        <dbReference type="EMBL" id="OYD08418.1"/>
    </source>
</evidence>
<dbReference type="EMBL" id="NOWF01000003">
    <property type="protein sequence ID" value="OYD08418.1"/>
    <property type="molecule type" value="Genomic_DNA"/>
</dbReference>
<dbReference type="InterPro" id="IPR036681">
    <property type="entry name" value="PgpA-like_sf"/>
</dbReference>
<name>A0A235B7X8_9BACL</name>
<evidence type="ECO:0000313" key="3">
    <source>
        <dbReference type="Proteomes" id="UP000215459"/>
    </source>
</evidence>
<dbReference type="Pfam" id="PF04608">
    <property type="entry name" value="PgpA"/>
    <property type="match status" value="1"/>
</dbReference>